<dbReference type="RefSeq" id="WP_176527084.1">
    <property type="nucleotide sequence ID" value="NZ_FXYH01000007.1"/>
</dbReference>
<accession>A0A238KEZ8</accession>
<dbReference type="Pfam" id="PF05199">
    <property type="entry name" value="GMC_oxred_C"/>
    <property type="match status" value="1"/>
</dbReference>
<evidence type="ECO:0000313" key="9">
    <source>
        <dbReference type="EMBL" id="SMX41187.1"/>
    </source>
</evidence>
<gene>
    <name evidence="9" type="primary">alkJ_2</name>
    <name evidence="9" type="ORF">PEV8663_02198</name>
</gene>
<name>A0A238KEZ8_9RHOB</name>
<evidence type="ECO:0000256" key="2">
    <source>
        <dbReference type="ARBA" id="ARBA00010790"/>
    </source>
</evidence>
<feature type="binding site" evidence="5">
    <location>
        <position position="82"/>
    </location>
    <ligand>
        <name>FAD</name>
        <dbReference type="ChEBI" id="CHEBI:57692"/>
    </ligand>
</feature>
<comment type="cofactor">
    <cofactor evidence="1 5">
        <name>FAD</name>
        <dbReference type="ChEBI" id="CHEBI:57692"/>
    </cofactor>
</comment>
<organism evidence="9 10">
    <name type="scientific">Pelagimonas varians</name>
    <dbReference type="NCBI Taxonomy" id="696760"/>
    <lineage>
        <taxon>Bacteria</taxon>
        <taxon>Pseudomonadati</taxon>
        <taxon>Pseudomonadota</taxon>
        <taxon>Alphaproteobacteria</taxon>
        <taxon>Rhodobacterales</taxon>
        <taxon>Roseobacteraceae</taxon>
        <taxon>Pelagimonas</taxon>
    </lineage>
</organism>
<dbReference type="PANTHER" id="PTHR11552">
    <property type="entry name" value="GLUCOSE-METHANOL-CHOLINE GMC OXIDOREDUCTASE"/>
    <property type="match status" value="1"/>
</dbReference>
<evidence type="ECO:0000256" key="1">
    <source>
        <dbReference type="ARBA" id="ARBA00001974"/>
    </source>
</evidence>
<dbReference type="GO" id="GO:0050660">
    <property type="term" value="F:flavin adenine dinucleotide binding"/>
    <property type="evidence" value="ECO:0007669"/>
    <property type="project" value="InterPro"/>
</dbReference>
<dbReference type="AlphaFoldDB" id="A0A238KEZ8"/>
<dbReference type="InterPro" id="IPR007867">
    <property type="entry name" value="GMC_OxRtase_C"/>
</dbReference>
<dbReference type="Pfam" id="PF00732">
    <property type="entry name" value="GMC_oxred_N"/>
    <property type="match status" value="1"/>
</dbReference>
<evidence type="ECO:0000256" key="3">
    <source>
        <dbReference type="ARBA" id="ARBA00022630"/>
    </source>
</evidence>
<dbReference type="EC" id="1.1.99.-" evidence="9"/>
<sequence length="541" mass="58529">MDFDYIIIGAGSAGCILADRLSRDGKTKVLVLEAGGSDKRFWIKVPLGYGFTFSDPKVTWKYMTQPDPGLKSRPAYWPRGRVLGGSSSINAMAYVRGLPKDFDDWEEAGATGWNWEAVRRTYDALESHDEFAADGQRHIRGTGALRVSELSRQMHPFSARFIEAAQDLGWSTPTDMNAPGAEGLSYYRSTVRDGFRCSSADAFLRPAMSRNTVRLETNAVVDRLVLDGTRITGVCYRQGAQLKTATAKAEVILSAGAINSPQLLQLSGIGPASLLQSHGIPVVQDLPQVGQGLQDHLAITHHFAATEPTLNNRLGGVLGQVMAGVQYILTRKGPLSVPVNQVGGFVRSEGAINPPDMQIYCNPASYNPPVNGRPSLDKEAGFILSVQPCRPTSRGWVRIASADPKKAPLIQPNSLSTQQDRDEAIAACKLLREIAKTPTITRLTQTRCAPDVMGMSDDEMLENFQSRAATNFHPTCTCRMGGTAADSVLDSRLRVHGVQGLRVVDASAFPNVTSGNTNAPTMMLALRAADMILEDTQLGAL</sequence>
<dbReference type="SUPFAM" id="SSF51905">
    <property type="entry name" value="FAD/NAD(P)-binding domain"/>
    <property type="match status" value="1"/>
</dbReference>
<comment type="similarity">
    <text evidence="2 6">Belongs to the GMC oxidoreductase family.</text>
</comment>
<protein>
    <submittedName>
        <fullName evidence="9">Alcohol dehydrogenase [acceptor]</fullName>
        <ecNumber evidence="9">1.1.99.-</ecNumber>
    </submittedName>
</protein>
<evidence type="ECO:0000256" key="5">
    <source>
        <dbReference type="PIRSR" id="PIRSR000137-2"/>
    </source>
</evidence>
<evidence type="ECO:0000313" key="10">
    <source>
        <dbReference type="Proteomes" id="UP000220836"/>
    </source>
</evidence>
<feature type="domain" description="Glucose-methanol-choline oxidoreductase N-terminal" evidence="7">
    <location>
        <begin position="80"/>
        <end position="103"/>
    </location>
</feature>
<reference evidence="9 10" key="1">
    <citation type="submission" date="2017-05" db="EMBL/GenBank/DDBJ databases">
        <authorList>
            <person name="Song R."/>
            <person name="Chenine A.L."/>
            <person name="Ruprecht R.M."/>
        </authorList>
    </citation>
    <scope>NUCLEOTIDE SEQUENCE [LARGE SCALE GENOMIC DNA]</scope>
    <source>
        <strain evidence="9 10">CECT 8663</strain>
    </source>
</reference>
<evidence type="ECO:0000259" key="7">
    <source>
        <dbReference type="PROSITE" id="PS00623"/>
    </source>
</evidence>
<feature type="domain" description="Glucose-methanol-choline oxidoreductase N-terminal" evidence="8">
    <location>
        <begin position="256"/>
        <end position="270"/>
    </location>
</feature>
<dbReference type="SUPFAM" id="SSF54373">
    <property type="entry name" value="FAD-linked reductases, C-terminal domain"/>
    <property type="match status" value="1"/>
</dbReference>
<dbReference type="Gene3D" id="3.50.50.60">
    <property type="entry name" value="FAD/NAD(P)-binding domain"/>
    <property type="match status" value="1"/>
</dbReference>
<dbReference type="InterPro" id="IPR000172">
    <property type="entry name" value="GMC_OxRdtase_N"/>
</dbReference>
<dbReference type="Gene3D" id="3.30.560.10">
    <property type="entry name" value="Glucose Oxidase, domain 3"/>
    <property type="match status" value="1"/>
</dbReference>
<evidence type="ECO:0000256" key="6">
    <source>
        <dbReference type="RuleBase" id="RU003968"/>
    </source>
</evidence>
<evidence type="ECO:0000256" key="4">
    <source>
        <dbReference type="ARBA" id="ARBA00022827"/>
    </source>
</evidence>
<dbReference type="EMBL" id="FXYH01000007">
    <property type="protein sequence ID" value="SMX41187.1"/>
    <property type="molecule type" value="Genomic_DNA"/>
</dbReference>
<dbReference type="PIRSF" id="PIRSF000137">
    <property type="entry name" value="Alcohol_oxidase"/>
    <property type="match status" value="1"/>
</dbReference>
<dbReference type="GO" id="GO:0016614">
    <property type="term" value="F:oxidoreductase activity, acting on CH-OH group of donors"/>
    <property type="evidence" value="ECO:0007669"/>
    <property type="project" value="InterPro"/>
</dbReference>
<dbReference type="PROSITE" id="PS00624">
    <property type="entry name" value="GMC_OXRED_2"/>
    <property type="match status" value="1"/>
</dbReference>
<dbReference type="PANTHER" id="PTHR11552:SF147">
    <property type="entry name" value="CHOLINE DEHYDROGENASE, MITOCHONDRIAL"/>
    <property type="match status" value="1"/>
</dbReference>
<dbReference type="Proteomes" id="UP000220836">
    <property type="component" value="Unassembled WGS sequence"/>
</dbReference>
<evidence type="ECO:0000259" key="8">
    <source>
        <dbReference type="PROSITE" id="PS00624"/>
    </source>
</evidence>
<dbReference type="InterPro" id="IPR012132">
    <property type="entry name" value="GMC_OxRdtase"/>
</dbReference>
<proteinExistence type="inferred from homology"/>
<dbReference type="InterPro" id="IPR036188">
    <property type="entry name" value="FAD/NAD-bd_sf"/>
</dbReference>
<keyword evidence="4 5" id="KW-0274">FAD</keyword>
<keyword evidence="3 6" id="KW-0285">Flavoprotein</keyword>
<feature type="binding site" evidence="5">
    <location>
        <position position="221"/>
    </location>
    <ligand>
        <name>FAD</name>
        <dbReference type="ChEBI" id="CHEBI:57692"/>
    </ligand>
</feature>
<keyword evidence="9" id="KW-0560">Oxidoreductase</keyword>
<dbReference type="PROSITE" id="PS00623">
    <property type="entry name" value="GMC_OXRED_1"/>
    <property type="match status" value="1"/>
</dbReference>
<keyword evidence="10" id="KW-1185">Reference proteome</keyword>